<evidence type="ECO:0000256" key="1">
    <source>
        <dbReference type="SAM" id="Phobius"/>
    </source>
</evidence>
<keyword evidence="1" id="KW-0812">Transmembrane</keyword>
<feature type="transmembrane region" description="Helical" evidence="1">
    <location>
        <begin position="55"/>
        <end position="80"/>
    </location>
</feature>
<keyword evidence="1" id="KW-0472">Membrane</keyword>
<gene>
    <name evidence="2" type="ORF">BJX66DRAFT_341626</name>
</gene>
<evidence type="ECO:0000313" key="2">
    <source>
        <dbReference type="EMBL" id="KAL2787045.1"/>
    </source>
</evidence>
<organism evidence="2 3">
    <name type="scientific">Aspergillus keveii</name>
    <dbReference type="NCBI Taxonomy" id="714993"/>
    <lineage>
        <taxon>Eukaryota</taxon>
        <taxon>Fungi</taxon>
        <taxon>Dikarya</taxon>
        <taxon>Ascomycota</taxon>
        <taxon>Pezizomycotina</taxon>
        <taxon>Eurotiomycetes</taxon>
        <taxon>Eurotiomycetidae</taxon>
        <taxon>Eurotiales</taxon>
        <taxon>Aspergillaceae</taxon>
        <taxon>Aspergillus</taxon>
        <taxon>Aspergillus subgen. Nidulantes</taxon>
    </lineage>
</organism>
<name>A0ABR4FUZ2_9EURO</name>
<keyword evidence="1" id="KW-1133">Transmembrane helix</keyword>
<protein>
    <submittedName>
        <fullName evidence="2">Uncharacterized protein</fullName>
    </submittedName>
</protein>
<comment type="caution">
    <text evidence="2">The sequence shown here is derived from an EMBL/GenBank/DDBJ whole genome shotgun (WGS) entry which is preliminary data.</text>
</comment>
<proteinExistence type="predicted"/>
<sequence length="108" mass="12690">MCFFQWLIDHIPLFFPEWLRQRIETFIIYVALCYYKIGAALVIVFGVYWGTLVSIPAVVSALLVPIVGDFWEAIGQSVYVRVERKAQRVRATVEFYVPRVFLWPMIWG</sequence>
<dbReference type="Proteomes" id="UP001610563">
    <property type="component" value="Unassembled WGS sequence"/>
</dbReference>
<dbReference type="EMBL" id="JBFTWV010000105">
    <property type="protein sequence ID" value="KAL2787045.1"/>
    <property type="molecule type" value="Genomic_DNA"/>
</dbReference>
<reference evidence="2 3" key="1">
    <citation type="submission" date="2024-07" db="EMBL/GenBank/DDBJ databases">
        <title>Section-level genome sequencing and comparative genomics of Aspergillus sections Usti and Cavernicolus.</title>
        <authorList>
            <consortium name="Lawrence Berkeley National Laboratory"/>
            <person name="Nybo J.L."/>
            <person name="Vesth T.C."/>
            <person name="Theobald S."/>
            <person name="Frisvad J.C."/>
            <person name="Larsen T.O."/>
            <person name="Kjaerboelling I."/>
            <person name="Rothschild-Mancinelli K."/>
            <person name="Lyhne E.K."/>
            <person name="Kogle M.E."/>
            <person name="Barry K."/>
            <person name="Clum A."/>
            <person name="Na H."/>
            <person name="Ledsgaard L."/>
            <person name="Lin J."/>
            <person name="Lipzen A."/>
            <person name="Kuo A."/>
            <person name="Riley R."/>
            <person name="Mondo S."/>
            <person name="Labutti K."/>
            <person name="Haridas S."/>
            <person name="Pangalinan J."/>
            <person name="Salamov A.A."/>
            <person name="Simmons B.A."/>
            <person name="Magnuson J.K."/>
            <person name="Chen J."/>
            <person name="Drula E."/>
            <person name="Henrissat B."/>
            <person name="Wiebenga A."/>
            <person name="Lubbers R.J."/>
            <person name="Gomes A.C."/>
            <person name="Makela M.R."/>
            <person name="Stajich J."/>
            <person name="Grigoriev I.V."/>
            <person name="Mortensen U.H."/>
            <person name="De Vries R.P."/>
            <person name="Baker S.E."/>
            <person name="Andersen M.R."/>
        </authorList>
    </citation>
    <scope>NUCLEOTIDE SEQUENCE [LARGE SCALE GENOMIC DNA]</scope>
    <source>
        <strain evidence="2 3">CBS 209.92</strain>
    </source>
</reference>
<feature type="transmembrane region" description="Helical" evidence="1">
    <location>
        <begin position="26"/>
        <end position="49"/>
    </location>
</feature>
<keyword evidence="3" id="KW-1185">Reference proteome</keyword>
<evidence type="ECO:0000313" key="3">
    <source>
        <dbReference type="Proteomes" id="UP001610563"/>
    </source>
</evidence>
<accession>A0ABR4FUZ2</accession>